<keyword evidence="2" id="KW-1185">Reference proteome</keyword>
<evidence type="ECO:0000313" key="2">
    <source>
        <dbReference type="Proteomes" id="UP001152523"/>
    </source>
</evidence>
<gene>
    <name evidence="1" type="ORF">CEPIT_LOCUS41810</name>
</gene>
<reference evidence="1" key="1">
    <citation type="submission" date="2022-07" db="EMBL/GenBank/DDBJ databases">
        <authorList>
            <person name="Macas J."/>
            <person name="Novak P."/>
            <person name="Neumann P."/>
        </authorList>
    </citation>
    <scope>NUCLEOTIDE SEQUENCE</scope>
</reference>
<dbReference type="AlphaFoldDB" id="A0AAV0GB94"/>
<protein>
    <submittedName>
        <fullName evidence="1">Uncharacterized protein</fullName>
    </submittedName>
</protein>
<comment type="caution">
    <text evidence="1">The sequence shown here is derived from an EMBL/GenBank/DDBJ whole genome shotgun (WGS) entry which is preliminary data.</text>
</comment>
<proteinExistence type="predicted"/>
<sequence length="100" mass="11173">MSDLIGFSMQFWTIFIMGHPETVSLRFSKGEGGYNSDFDLDLLIETPTPVESNLTPISQDTKDVDSTSQSLSKRLCEYEIDCESEVRTSARGSSTKIEKP</sequence>
<name>A0AAV0GB94_9ASTE</name>
<organism evidence="1 2">
    <name type="scientific">Cuscuta epithymum</name>
    <dbReference type="NCBI Taxonomy" id="186058"/>
    <lineage>
        <taxon>Eukaryota</taxon>
        <taxon>Viridiplantae</taxon>
        <taxon>Streptophyta</taxon>
        <taxon>Embryophyta</taxon>
        <taxon>Tracheophyta</taxon>
        <taxon>Spermatophyta</taxon>
        <taxon>Magnoliopsida</taxon>
        <taxon>eudicotyledons</taxon>
        <taxon>Gunneridae</taxon>
        <taxon>Pentapetalae</taxon>
        <taxon>asterids</taxon>
        <taxon>lamiids</taxon>
        <taxon>Solanales</taxon>
        <taxon>Convolvulaceae</taxon>
        <taxon>Cuscuteae</taxon>
        <taxon>Cuscuta</taxon>
        <taxon>Cuscuta subgen. Cuscuta</taxon>
    </lineage>
</organism>
<dbReference type="Proteomes" id="UP001152523">
    <property type="component" value="Unassembled WGS sequence"/>
</dbReference>
<accession>A0AAV0GB94</accession>
<dbReference type="EMBL" id="CAMAPF010001071">
    <property type="protein sequence ID" value="CAH9144913.1"/>
    <property type="molecule type" value="Genomic_DNA"/>
</dbReference>
<evidence type="ECO:0000313" key="1">
    <source>
        <dbReference type="EMBL" id="CAH9144913.1"/>
    </source>
</evidence>